<keyword evidence="3" id="KW-1185">Reference proteome</keyword>
<name>A0A9P6AE23_9AGAM</name>
<protein>
    <submittedName>
        <fullName evidence="2">Uncharacterized protein</fullName>
    </submittedName>
</protein>
<dbReference type="Proteomes" id="UP000886523">
    <property type="component" value="Unassembled WGS sequence"/>
</dbReference>
<evidence type="ECO:0000313" key="3">
    <source>
        <dbReference type="Proteomes" id="UP000886523"/>
    </source>
</evidence>
<comment type="caution">
    <text evidence="2">The sequence shown here is derived from an EMBL/GenBank/DDBJ whole genome shotgun (WGS) entry which is preliminary data.</text>
</comment>
<feature type="compositionally biased region" description="Polar residues" evidence="1">
    <location>
        <begin position="11"/>
        <end position="42"/>
    </location>
</feature>
<organism evidence="2 3">
    <name type="scientific">Hydnum rufescens UP504</name>
    <dbReference type="NCBI Taxonomy" id="1448309"/>
    <lineage>
        <taxon>Eukaryota</taxon>
        <taxon>Fungi</taxon>
        <taxon>Dikarya</taxon>
        <taxon>Basidiomycota</taxon>
        <taxon>Agaricomycotina</taxon>
        <taxon>Agaricomycetes</taxon>
        <taxon>Cantharellales</taxon>
        <taxon>Hydnaceae</taxon>
        <taxon>Hydnum</taxon>
    </lineage>
</organism>
<evidence type="ECO:0000313" key="2">
    <source>
        <dbReference type="EMBL" id="KAF9504153.1"/>
    </source>
</evidence>
<accession>A0A9P6AE23</accession>
<proteinExistence type="predicted"/>
<dbReference type="EMBL" id="MU129258">
    <property type="protein sequence ID" value="KAF9504153.1"/>
    <property type="molecule type" value="Genomic_DNA"/>
</dbReference>
<feature type="region of interest" description="Disordered" evidence="1">
    <location>
        <begin position="138"/>
        <end position="164"/>
    </location>
</feature>
<sequence length="254" mass="28526">MAWWLERKTGQQRGLNGQGPNDNAPTKYATNKKTPNDATTSVWFYVRPLPQPQETPAKQTPPPRNNNLRATPESSPAETVPEDHESHKNHAPAKGVCWFSRLSVCTHNLHKPRIENPDLPEKTWEQGCTMQDARNARRNHTPALAGRNTTRQEHPRMKPSNGNAWHEAAGALNEPHTRFGGCVAILGTSTARYPPDEVQDEYERRTTAPKEQQKLLFWCLLPPCVKNPHTKYGGIAPDNCPLQKIMPETGWAAV</sequence>
<reference evidence="2" key="1">
    <citation type="journal article" date="2020" name="Nat. Commun.">
        <title>Large-scale genome sequencing of mycorrhizal fungi provides insights into the early evolution of symbiotic traits.</title>
        <authorList>
            <person name="Miyauchi S."/>
            <person name="Kiss E."/>
            <person name="Kuo A."/>
            <person name="Drula E."/>
            <person name="Kohler A."/>
            <person name="Sanchez-Garcia M."/>
            <person name="Morin E."/>
            <person name="Andreopoulos B."/>
            <person name="Barry K.W."/>
            <person name="Bonito G."/>
            <person name="Buee M."/>
            <person name="Carver A."/>
            <person name="Chen C."/>
            <person name="Cichocki N."/>
            <person name="Clum A."/>
            <person name="Culley D."/>
            <person name="Crous P.W."/>
            <person name="Fauchery L."/>
            <person name="Girlanda M."/>
            <person name="Hayes R.D."/>
            <person name="Keri Z."/>
            <person name="LaButti K."/>
            <person name="Lipzen A."/>
            <person name="Lombard V."/>
            <person name="Magnuson J."/>
            <person name="Maillard F."/>
            <person name="Murat C."/>
            <person name="Nolan M."/>
            <person name="Ohm R.A."/>
            <person name="Pangilinan J."/>
            <person name="Pereira M.F."/>
            <person name="Perotto S."/>
            <person name="Peter M."/>
            <person name="Pfister S."/>
            <person name="Riley R."/>
            <person name="Sitrit Y."/>
            <person name="Stielow J.B."/>
            <person name="Szollosi G."/>
            <person name="Zifcakova L."/>
            <person name="Stursova M."/>
            <person name="Spatafora J.W."/>
            <person name="Tedersoo L."/>
            <person name="Vaario L.M."/>
            <person name="Yamada A."/>
            <person name="Yan M."/>
            <person name="Wang P."/>
            <person name="Xu J."/>
            <person name="Bruns T."/>
            <person name="Baldrian P."/>
            <person name="Vilgalys R."/>
            <person name="Dunand C."/>
            <person name="Henrissat B."/>
            <person name="Grigoriev I.V."/>
            <person name="Hibbett D."/>
            <person name="Nagy L.G."/>
            <person name="Martin F.M."/>
        </authorList>
    </citation>
    <scope>NUCLEOTIDE SEQUENCE</scope>
    <source>
        <strain evidence="2">UP504</strain>
    </source>
</reference>
<feature type="compositionally biased region" description="Pro residues" evidence="1">
    <location>
        <begin position="49"/>
        <end position="64"/>
    </location>
</feature>
<dbReference type="AlphaFoldDB" id="A0A9P6AE23"/>
<feature type="compositionally biased region" description="Polar residues" evidence="1">
    <location>
        <begin position="65"/>
        <end position="77"/>
    </location>
</feature>
<gene>
    <name evidence="2" type="ORF">BS47DRAFT_1369007</name>
</gene>
<feature type="region of interest" description="Disordered" evidence="1">
    <location>
        <begin position="1"/>
        <end position="90"/>
    </location>
</feature>
<evidence type="ECO:0000256" key="1">
    <source>
        <dbReference type="SAM" id="MobiDB-lite"/>
    </source>
</evidence>